<dbReference type="Proteomes" id="UP001056384">
    <property type="component" value="Chromosome 10"/>
</dbReference>
<protein>
    <submittedName>
        <fullName evidence="1">Uncharacterized protein</fullName>
    </submittedName>
</protein>
<accession>A0A9Q9ENC4</accession>
<reference evidence="1" key="1">
    <citation type="submission" date="2022-06" db="EMBL/GenBank/DDBJ databases">
        <title>Complete genome sequences of two strains of the flax pathogen Septoria linicola.</title>
        <authorList>
            <person name="Lapalu N."/>
            <person name="Simon A."/>
            <person name="Demenou B."/>
            <person name="Paumier D."/>
            <person name="Guillot M.-P."/>
            <person name="Gout L."/>
            <person name="Valade R."/>
        </authorList>
    </citation>
    <scope>NUCLEOTIDE SEQUENCE</scope>
    <source>
        <strain evidence="1">SE15195</strain>
    </source>
</reference>
<dbReference type="OrthoDB" id="10494300at2759"/>
<sequence length="298" mass="34910">MERRNRDIDEVFRHAYAQETCPRLQRTRTRKFRERATSPKVDEFLVSKRWFLMACKIYVQSRLLSVCNVPHPECLFSGIINAYAREFELEDYEFCSQWKAGSFPILRKLKLRVGNVPLTFSITGAKRFRPLDIVEKIENIKLTRMRRKMELMLNGLTVFETVYVFNNRPAVPREYKEMLAKRLWNFQNAVKSFALKPKVEITAEQDMGQRLLPLYPGSRVPCHGHELLRVKRLSGIVRASLAWIRKAAHVVIVSFLVLIGHLSCGIWLDREANLCEFLALERLSQTTARRRLSSRCHL</sequence>
<evidence type="ECO:0000313" key="1">
    <source>
        <dbReference type="EMBL" id="USW57661.1"/>
    </source>
</evidence>
<evidence type="ECO:0000313" key="2">
    <source>
        <dbReference type="Proteomes" id="UP001056384"/>
    </source>
</evidence>
<proteinExistence type="predicted"/>
<keyword evidence="2" id="KW-1185">Reference proteome</keyword>
<dbReference type="AlphaFoldDB" id="A0A9Q9ENC4"/>
<dbReference type="EMBL" id="CP099427">
    <property type="protein sequence ID" value="USW57661.1"/>
    <property type="molecule type" value="Genomic_DNA"/>
</dbReference>
<name>A0A9Q9ENC4_9PEZI</name>
<gene>
    <name evidence="1" type="ORF">Slin15195_G109800</name>
</gene>
<organism evidence="1 2">
    <name type="scientific">Septoria linicola</name>
    <dbReference type="NCBI Taxonomy" id="215465"/>
    <lineage>
        <taxon>Eukaryota</taxon>
        <taxon>Fungi</taxon>
        <taxon>Dikarya</taxon>
        <taxon>Ascomycota</taxon>
        <taxon>Pezizomycotina</taxon>
        <taxon>Dothideomycetes</taxon>
        <taxon>Dothideomycetidae</taxon>
        <taxon>Mycosphaerellales</taxon>
        <taxon>Mycosphaerellaceae</taxon>
        <taxon>Septoria</taxon>
    </lineage>
</organism>